<dbReference type="Proteomes" id="UP000630660">
    <property type="component" value="Unassembled WGS sequence"/>
</dbReference>
<comment type="caution">
    <text evidence="1">The sequence shown here is derived from an EMBL/GenBank/DDBJ whole genome shotgun (WGS) entry which is preliminary data.</text>
</comment>
<protein>
    <submittedName>
        <fullName evidence="1">T9SS type A sorting domain-containing protein</fullName>
    </submittedName>
</protein>
<proteinExistence type="predicted"/>
<feature type="non-terminal residue" evidence="1">
    <location>
        <position position="1"/>
    </location>
</feature>
<name>A0A9D5KA94_UNCW3</name>
<reference evidence="1" key="1">
    <citation type="submission" date="2019-11" db="EMBL/GenBank/DDBJ databases">
        <title>Microbial mats filling the niche in hypersaline microbial mats.</title>
        <authorList>
            <person name="Wong H.L."/>
            <person name="Macleod F.I."/>
            <person name="White R.A. III"/>
            <person name="Burns B.P."/>
        </authorList>
    </citation>
    <scope>NUCLEOTIDE SEQUENCE</scope>
    <source>
        <strain evidence="1">Bin_327</strain>
    </source>
</reference>
<organism evidence="1 2">
    <name type="scientific">candidate division WOR-3 bacterium</name>
    <dbReference type="NCBI Taxonomy" id="2052148"/>
    <lineage>
        <taxon>Bacteria</taxon>
        <taxon>Bacteria division WOR-3</taxon>
    </lineage>
</organism>
<sequence length="386" mass="44380">NLGNIPVDGTGGFTADFNFDGSLDIFLNAHNSGTPFEGRSPILWGPDYTSADFLDHDGYDHHGVFREAGNVYDRTFTAWYYSNVFDSDPYNFTKNGKLTYIGYEPENSYITFSTRSGPDSVVNSSWTDWYEVQNEYANPKSLKWRYVQYRAEFHYSRPCWLPWLERIQLKFWPLDFDLRLYPDSLKTVSKDSYIEYPLTLYYKGDEDDSFWLDLRTPPFGEGWRAELWDTAYIDTIPWNIKLMEVIPQGIDTPFFARIYPAEDAQPGDTNVTIIWTRTLRCSKLRQDSVILYTVVANDGSLEGWIDGPVRLEALAVSDEGVVNYSVPHGQTGNLTVYDPSGRRVYTEPLQGAGQTKWSDADMPLGLYFVRLETPAETLVRKVILTR</sequence>
<dbReference type="InterPro" id="IPR026444">
    <property type="entry name" value="Secre_tail"/>
</dbReference>
<dbReference type="AlphaFoldDB" id="A0A9D5KA94"/>
<dbReference type="EMBL" id="WJKJ01000155">
    <property type="protein sequence ID" value="MBD3364504.1"/>
    <property type="molecule type" value="Genomic_DNA"/>
</dbReference>
<dbReference type="NCBIfam" id="TIGR04183">
    <property type="entry name" value="Por_Secre_tail"/>
    <property type="match status" value="1"/>
</dbReference>
<accession>A0A9D5KA94</accession>
<evidence type="ECO:0000313" key="1">
    <source>
        <dbReference type="EMBL" id="MBD3364504.1"/>
    </source>
</evidence>
<gene>
    <name evidence="1" type="ORF">GF359_04750</name>
</gene>
<evidence type="ECO:0000313" key="2">
    <source>
        <dbReference type="Proteomes" id="UP000630660"/>
    </source>
</evidence>